<evidence type="ECO:0000313" key="3">
    <source>
        <dbReference type="Proteomes" id="UP001054821"/>
    </source>
</evidence>
<keyword evidence="1" id="KW-0812">Transmembrane</keyword>
<keyword evidence="1" id="KW-1133">Transmembrane helix</keyword>
<organism evidence="2 3">
    <name type="scientific">Prunus dulcis</name>
    <name type="common">Almond</name>
    <name type="synonym">Amygdalus dulcis</name>
    <dbReference type="NCBI Taxonomy" id="3755"/>
    <lineage>
        <taxon>Eukaryota</taxon>
        <taxon>Viridiplantae</taxon>
        <taxon>Streptophyta</taxon>
        <taxon>Embryophyta</taxon>
        <taxon>Tracheophyta</taxon>
        <taxon>Spermatophyta</taxon>
        <taxon>Magnoliopsida</taxon>
        <taxon>eudicotyledons</taxon>
        <taxon>Gunneridae</taxon>
        <taxon>Pentapetalae</taxon>
        <taxon>rosids</taxon>
        <taxon>fabids</taxon>
        <taxon>Rosales</taxon>
        <taxon>Rosaceae</taxon>
        <taxon>Amygdaloideae</taxon>
        <taxon>Amygdaleae</taxon>
        <taxon>Prunus</taxon>
    </lineage>
</organism>
<proteinExistence type="predicted"/>
<evidence type="ECO:0000313" key="2">
    <source>
        <dbReference type="EMBL" id="KAI5312343.1"/>
    </source>
</evidence>
<dbReference type="AlphaFoldDB" id="A0AAD4UU59"/>
<feature type="transmembrane region" description="Helical" evidence="1">
    <location>
        <begin position="37"/>
        <end position="60"/>
    </location>
</feature>
<keyword evidence="1" id="KW-0472">Membrane</keyword>
<evidence type="ECO:0000256" key="1">
    <source>
        <dbReference type="SAM" id="Phobius"/>
    </source>
</evidence>
<dbReference type="EMBL" id="JAJFAZ020000008">
    <property type="protein sequence ID" value="KAI5312343.1"/>
    <property type="molecule type" value="Genomic_DNA"/>
</dbReference>
<name>A0AAD4UU59_PRUDU</name>
<dbReference type="Proteomes" id="UP001054821">
    <property type="component" value="Chromosome 8"/>
</dbReference>
<sequence length="100" mass="10791">MGFQSSCNSLLGVDYWVGCDRQEFLTPTPCHYLPDGGAMGVAVCYVGLLLCLRLAVLSFAGTSSRAKRALIPTDATRYSGIGRLNDNPTSNTLESTREIE</sequence>
<reference evidence="2 3" key="1">
    <citation type="journal article" date="2022" name="G3 (Bethesda)">
        <title>Whole-genome sequence and methylome profiling of the almond [Prunus dulcis (Mill.) D.A. Webb] cultivar 'Nonpareil'.</title>
        <authorList>
            <person name="D'Amico-Willman K.M."/>
            <person name="Ouma W.Z."/>
            <person name="Meulia T."/>
            <person name="Sideli G.M."/>
            <person name="Gradziel T.M."/>
            <person name="Fresnedo-Ramirez J."/>
        </authorList>
    </citation>
    <scope>NUCLEOTIDE SEQUENCE [LARGE SCALE GENOMIC DNA]</scope>
    <source>
        <strain evidence="2">Clone GOH B32 T37-40</strain>
    </source>
</reference>
<keyword evidence="3" id="KW-1185">Reference proteome</keyword>
<gene>
    <name evidence="2" type="ORF">L3X38_041516</name>
</gene>
<protein>
    <submittedName>
        <fullName evidence="2">Uncharacterized protein</fullName>
    </submittedName>
</protein>
<accession>A0AAD4UU59</accession>
<comment type="caution">
    <text evidence="2">The sequence shown here is derived from an EMBL/GenBank/DDBJ whole genome shotgun (WGS) entry which is preliminary data.</text>
</comment>